<dbReference type="Proteomes" id="UP001497472">
    <property type="component" value="Unassembled WGS sequence"/>
</dbReference>
<protein>
    <submittedName>
        <fullName evidence="2">Uncharacterized protein</fullName>
    </submittedName>
</protein>
<organism evidence="2 3">
    <name type="scientific">Leptosia nina</name>
    <dbReference type="NCBI Taxonomy" id="320188"/>
    <lineage>
        <taxon>Eukaryota</taxon>
        <taxon>Metazoa</taxon>
        <taxon>Ecdysozoa</taxon>
        <taxon>Arthropoda</taxon>
        <taxon>Hexapoda</taxon>
        <taxon>Insecta</taxon>
        <taxon>Pterygota</taxon>
        <taxon>Neoptera</taxon>
        <taxon>Endopterygota</taxon>
        <taxon>Lepidoptera</taxon>
        <taxon>Glossata</taxon>
        <taxon>Ditrysia</taxon>
        <taxon>Papilionoidea</taxon>
        <taxon>Pieridae</taxon>
        <taxon>Pierinae</taxon>
        <taxon>Leptosia</taxon>
    </lineage>
</organism>
<proteinExistence type="predicted"/>
<keyword evidence="3" id="KW-1185">Reference proteome</keyword>
<feature type="region of interest" description="Disordered" evidence="1">
    <location>
        <begin position="59"/>
        <end position="82"/>
    </location>
</feature>
<reference evidence="2 3" key="1">
    <citation type="submission" date="2023-11" db="EMBL/GenBank/DDBJ databases">
        <authorList>
            <person name="Okamura Y."/>
        </authorList>
    </citation>
    <scope>NUCLEOTIDE SEQUENCE [LARGE SCALE GENOMIC DNA]</scope>
</reference>
<evidence type="ECO:0000256" key="1">
    <source>
        <dbReference type="SAM" id="MobiDB-lite"/>
    </source>
</evidence>
<evidence type="ECO:0000313" key="2">
    <source>
        <dbReference type="EMBL" id="CAK1553676.1"/>
    </source>
</evidence>
<evidence type="ECO:0000313" key="3">
    <source>
        <dbReference type="Proteomes" id="UP001497472"/>
    </source>
</evidence>
<accession>A0AAV1JWG8</accession>
<dbReference type="AlphaFoldDB" id="A0AAV1JWG8"/>
<name>A0AAV1JWG8_9NEOP</name>
<gene>
    <name evidence="2" type="ORF">LNINA_LOCUS12644</name>
</gene>
<sequence length="137" mass="15442">MPRIYTIIFVTTFEKVFSSLAKSQRSNAVSRRETIAATLVSEKRSFEFAGVEARYVVRGSRGGGGARQRRGDARSPATRRSAALDGRRLKARNRYASAACPRPQYLLATQAQTTRWVPILLFTIAYHWRVARVDYTA</sequence>
<comment type="caution">
    <text evidence="2">The sequence shown here is derived from an EMBL/GenBank/DDBJ whole genome shotgun (WGS) entry which is preliminary data.</text>
</comment>
<dbReference type="EMBL" id="CAVLEF010000225">
    <property type="protein sequence ID" value="CAK1553676.1"/>
    <property type="molecule type" value="Genomic_DNA"/>
</dbReference>